<dbReference type="Proteomes" id="UP001519345">
    <property type="component" value="Unassembled WGS sequence"/>
</dbReference>
<dbReference type="EMBL" id="JAGGKX010000020">
    <property type="protein sequence ID" value="MBP1971065.1"/>
    <property type="molecule type" value="Genomic_DNA"/>
</dbReference>
<proteinExistence type="predicted"/>
<evidence type="ECO:0000313" key="2">
    <source>
        <dbReference type="Proteomes" id="UP001519345"/>
    </source>
</evidence>
<dbReference type="Pfam" id="PF14175">
    <property type="entry name" value="YaaC"/>
    <property type="match status" value="1"/>
</dbReference>
<gene>
    <name evidence="1" type="ORF">J2Z83_003202</name>
</gene>
<dbReference type="RefSeq" id="WP_209464136.1">
    <property type="nucleotide sequence ID" value="NZ_CP110224.1"/>
</dbReference>
<protein>
    <submittedName>
        <fullName evidence="1">Uncharacterized protein</fullName>
    </submittedName>
</protein>
<evidence type="ECO:0000313" key="1">
    <source>
        <dbReference type="EMBL" id="MBP1971065.1"/>
    </source>
</evidence>
<accession>A0ABS4IJB8</accession>
<reference evidence="1 2" key="1">
    <citation type="submission" date="2021-03" db="EMBL/GenBank/DDBJ databases">
        <title>Genomic Encyclopedia of Type Strains, Phase IV (KMG-IV): sequencing the most valuable type-strain genomes for metagenomic binning, comparative biology and taxonomic classification.</title>
        <authorList>
            <person name="Goeker M."/>
        </authorList>
    </citation>
    <scope>NUCLEOTIDE SEQUENCE [LARGE SCALE GENOMIC DNA]</scope>
    <source>
        <strain evidence="1 2">DSM 25609</strain>
    </source>
</reference>
<name>A0ABS4IJB8_9BACI</name>
<dbReference type="InterPro" id="IPR026988">
    <property type="entry name" value="YaaC-like"/>
</dbReference>
<organism evidence="1 2">
    <name type="scientific">Virgibacillus natechei</name>
    <dbReference type="NCBI Taxonomy" id="1216297"/>
    <lineage>
        <taxon>Bacteria</taxon>
        <taxon>Bacillati</taxon>
        <taxon>Bacillota</taxon>
        <taxon>Bacilli</taxon>
        <taxon>Bacillales</taxon>
        <taxon>Bacillaceae</taxon>
        <taxon>Virgibacillus</taxon>
    </lineage>
</organism>
<sequence>MSKKSIESIYTYLQTIKTSQLYLKNCYKDLPDIDTEKKSFENSGSFMYYLNQGKLFLKEGEKVDIRLKPILYFYGLGHLLKACLLTNRPNYPESTTILAHGVSSRKRKKKHYTFVDDEVKIQQNGLFSYTHNHLFNSTTPSFSKIKMNVLLGLIPEMEDFFAHRQEEHCVSVGKIGSTSLAFPVHLLDRYHLTQRAFLQRVGMHVPSIHTNATKDHLLVEIEKPIQHSTGPFYFHLDKQEVYFPCTRELFLPIHEIMIHYLLLYNLSMISRYETEYWAELFSTQYDMDHAIISHYLNFSVEKITFLIGEWLLQRAPFS</sequence>
<keyword evidence="2" id="KW-1185">Reference proteome</keyword>
<comment type="caution">
    <text evidence="1">The sequence shown here is derived from an EMBL/GenBank/DDBJ whole genome shotgun (WGS) entry which is preliminary data.</text>
</comment>